<sequence length="361" mass="39462">MTKSHGRKSRARTKSRARGAAFASANAGTLHQHTSGPSAADLQPVDPTRWGVDTAPDMRTASALISACIDRCAPCQQSLADKLLDEEAIVLAVLAGSVYTLHAETEQDAGGLASRATQVFFGLVKQAREYRDPGMLPPVVEMLPRESRAALLEDTLDMWTYYGHVDAGLLRERYPSPTGLSTVTVTMEGNDPEKAGPGVVVDLSALGHPAAYGVRTDMTRTGSGLVASVALVPESPEAGYDDLRWRCGWEPYIFQGLPSVDPAWVLKIDRTSGALLGIVRLLDATLRPERQPWEWRKDVYDRILWRAPVPAPPLASAKWLETARRRDTVLLYGPLDAGSDTPADWERLVSVHAYCQFTDRM</sequence>
<dbReference type="AlphaFoldDB" id="A0A919DIN7"/>
<feature type="compositionally biased region" description="Basic residues" evidence="1">
    <location>
        <begin position="1"/>
        <end position="17"/>
    </location>
</feature>
<accession>A0A919DIN7</accession>
<comment type="caution">
    <text evidence="2">The sequence shown here is derived from an EMBL/GenBank/DDBJ whole genome shotgun (WGS) entry which is preliminary data.</text>
</comment>
<evidence type="ECO:0000256" key="1">
    <source>
        <dbReference type="SAM" id="MobiDB-lite"/>
    </source>
</evidence>
<evidence type="ECO:0000313" key="3">
    <source>
        <dbReference type="Proteomes" id="UP000603227"/>
    </source>
</evidence>
<name>A0A919DIN7_9ACTN</name>
<gene>
    <name evidence="2" type="ORF">GCM10017771_73770</name>
</gene>
<reference evidence="2" key="1">
    <citation type="journal article" date="2014" name="Int. J. Syst. Evol. Microbiol.">
        <title>Complete genome sequence of Corynebacterium casei LMG S-19264T (=DSM 44701T), isolated from a smear-ripened cheese.</title>
        <authorList>
            <consortium name="US DOE Joint Genome Institute (JGI-PGF)"/>
            <person name="Walter F."/>
            <person name="Albersmeier A."/>
            <person name="Kalinowski J."/>
            <person name="Ruckert C."/>
        </authorList>
    </citation>
    <scope>NUCLEOTIDE SEQUENCE</scope>
    <source>
        <strain evidence="2">CGMCC 4.7403</strain>
    </source>
</reference>
<evidence type="ECO:0000313" key="2">
    <source>
        <dbReference type="EMBL" id="GHE51510.1"/>
    </source>
</evidence>
<protein>
    <submittedName>
        <fullName evidence="2">Uncharacterized protein</fullName>
    </submittedName>
</protein>
<organism evidence="2 3">
    <name type="scientific">Streptomyces capitiformicae</name>
    <dbReference type="NCBI Taxonomy" id="2014920"/>
    <lineage>
        <taxon>Bacteria</taxon>
        <taxon>Bacillati</taxon>
        <taxon>Actinomycetota</taxon>
        <taxon>Actinomycetes</taxon>
        <taxon>Kitasatosporales</taxon>
        <taxon>Streptomycetaceae</taxon>
        <taxon>Streptomyces</taxon>
    </lineage>
</organism>
<reference evidence="2" key="2">
    <citation type="submission" date="2020-09" db="EMBL/GenBank/DDBJ databases">
        <authorList>
            <person name="Sun Q."/>
            <person name="Zhou Y."/>
        </authorList>
    </citation>
    <scope>NUCLEOTIDE SEQUENCE</scope>
    <source>
        <strain evidence="2">CGMCC 4.7403</strain>
    </source>
</reference>
<dbReference type="EMBL" id="BNAT01000036">
    <property type="protein sequence ID" value="GHE51510.1"/>
    <property type="molecule type" value="Genomic_DNA"/>
</dbReference>
<proteinExistence type="predicted"/>
<dbReference type="RefSeq" id="WP_189786772.1">
    <property type="nucleotide sequence ID" value="NZ_BNAT01000036.1"/>
</dbReference>
<feature type="region of interest" description="Disordered" evidence="1">
    <location>
        <begin position="1"/>
        <end position="49"/>
    </location>
</feature>
<keyword evidence="3" id="KW-1185">Reference proteome</keyword>
<dbReference type="Proteomes" id="UP000603227">
    <property type="component" value="Unassembled WGS sequence"/>
</dbReference>
<feature type="compositionally biased region" description="Low complexity" evidence="1">
    <location>
        <begin position="18"/>
        <end position="28"/>
    </location>
</feature>